<dbReference type="AlphaFoldDB" id="A0A401Q873"/>
<feature type="domain" description="Dynein heavy chain tail" evidence="1">
    <location>
        <begin position="1"/>
        <end position="190"/>
    </location>
</feature>
<organism evidence="2 3">
    <name type="scientific">Scyliorhinus torazame</name>
    <name type="common">Cloudy catshark</name>
    <name type="synonym">Catulus torazame</name>
    <dbReference type="NCBI Taxonomy" id="75743"/>
    <lineage>
        <taxon>Eukaryota</taxon>
        <taxon>Metazoa</taxon>
        <taxon>Chordata</taxon>
        <taxon>Craniata</taxon>
        <taxon>Vertebrata</taxon>
        <taxon>Chondrichthyes</taxon>
        <taxon>Elasmobranchii</taxon>
        <taxon>Galeomorphii</taxon>
        <taxon>Galeoidea</taxon>
        <taxon>Carcharhiniformes</taxon>
        <taxon>Scyliorhinidae</taxon>
        <taxon>Scyliorhinus</taxon>
    </lineage>
</organism>
<dbReference type="GO" id="GO:0051959">
    <property type="term" value="F:dynein light intermediate chain binding"/>
    <property type="evidence" value="ECO:0007669"/>
    <property type="project" value="InterPro"/>
</dbReference>
<dbReference type="Pfam" id="PF08385">
    <property type="entry name" value="DHC_N1"/>
    <property type="match status" value="1"/>
</dbReference>
<dbReference type="PANTHER" id="PTHR46532:SF11">
    <property type="entry name" value="DYNEIN AXONEMAL HEAVY CHAIN 12"/>
    <property type="match status" value="1"/>
</dbReference>
<dbReference type="InterPro" id="IPR013594">
    <property type="entry name" value="Dynein_heavy_tail"/>
</dbReference>
<dbReference type="GO" id="GO:0005858">
    <property type="term" value="C:axonemal dynein complex"/>
    <property type="evidence" value="ECO:0007669"/>
    <property type="project" value="TreeGrafter"/>
</dbReference>
<reference evidence="2 3" key="1">
    <citation type="journal article" date="2018" name="Nat. Ecol. Evol.">
        <title>Shark genomes provide insights into elasmobranch evolution and the origin of vertebrates.</title>
        <authorList>
            <person name="Hara Y"/>
            <person name="Yamaguchi K"/>
            <person name="Onimaru K"/>
            <person name="Kadota M"/>
            <person name="Koyanagi M"/>
            <person name="Keeley SD"/>
            <person name="Tatsumi K"/>
            <person name="Tanaka K"/>
            <person name="Motone F"/>
            <person name="Kageyama Y"/>
            <person name="Nozu R"/>
            <person name="Adachi N"/>
            <person name="Nishimura O"/>
            <person name="Nakagawa R"/>
            <person name="Tanegashima C"/>
            <person name="Kiyatake I"/>
            <person name="Matsumoto R"/>
            <person name="Murakumo K"/>
            <person name="Nishida K"/>
            <person name="Terakita A"/>
            <person name="Kuratani S"/>
            <person name="Sato K"/>
            <person name="Hyodo S Kuraku.S."/>
        </authorList>
    </citation>
    <scope>NUCLEOTIDE SEQUENCE [LARGE SCALE GENOMIC DNA]</scope>
</reference>
<comment type="caution">
    <text evidence="2">The sequence shown here is derived from an EMBL/GenBank/DDBJ whole genome shotgun (WGS) entry which is preliminary data.</text>
</comment>
<name>A0A401Q873_SCYTO</name>
<evidence type="ECO:0000259" key="1">
    <source>
        <dbReference type="Pfam" id="PF08385"/>
    </source>
</evidence>
<dbReference type="InterPro" id="IPR026983">
    <property type="entry name" value="DHC"/>
</dbReference>
<dbReference type="STRING" id="75743.A0A401Q873"/>
<dbReference type="GO" id="GO:0045505">
    <property type="term" value="F:dynein intermediate chain binding"/>
    <property type="evidence" value="ECO:0007669"/>
    <property type="project" value="InterPro"/>
</dbReference>
<dbReference type="PANTHER" id="PTHR46532">
    <property type="entry name" value="MALE FERTILITY FACTOR KL5"/>
    <property type="match status" value="1"/>
</dbReference>
<evidence type="ECO:0000313" key="3">
    <source>
        <dbReference type="Proteomes" id="UP000288216"/>
    </source>
</evidence>
<gene>
    <name evidence="2" type="ORF">scyTo_0023157</name>
</gene>
<dbReference type="EMBL" id="BFAA01026810">
    <property type="protein sequence ID" value="GCB81576.1"/>
    <property type="molecule type" value="Genomic_DNA"/>
</dbReference>
<protein>
    <recommendedName>
        <fullName evidence="1">Dynein heavy chain tail domain-containing protein</fullName>
    </recommendedName>
</protein>
<dbReference type="Proteomes" id="UP000288216">
    <property type="component" value="Unassembled WGS sequence"/>
</dbReference>
<proteinExistence type="predicted"/>
<evidence type="ECO:0000313" key="2">
    <source>
        <dbReference type="EMBL" id="GCB81576.1"/>
    </source>
</evidence>
<feature type="non-terminal residue" evidence="2">
    <location>
        <position position="1"/>
    </location>
</feature>
<keyword evidence="3" id="KW-1185">Reference proteome</keyword>
<dbReference type="OrthoDB" id="10251809at2759"/>
<accession>A0A401Q873</accession>
<sequence>IIVLLQEFCNLFVNQALNYLTPEEIFKVELEEALEKVQLTIHVLKGFKDCFHQHRLKISQYFSHTTEVKHWDFPTQMVFARFDRFLDRLLKIEELFDTAIEFLKLEKIEIGGSKGKVFSEKVYGIYEEFQECWRVFGESKYDPLDYNNKEFLSDHSRYMEQIHDFDKRLGSVLNLAFQNSGTLESAFKVLIVLWCV</sequence>
<dbReference type="GO" id="GO:0007018">
    <property type="term" value="P:microtubule-based movement"/>
    <property type="evidence" value="ECO:0007669"/>
    <property type="project" value="InterPro"/>
</dbReference>